<reference evidence="3" key="1">
    <citation type="submission" date="2012-06" db="EMBL/GenBank/DDBJ databases">
        <title>Complete sequence of chromosome of Desulfomonile tiedjei DSM 6799.</title>
        <authorList>
            <person name="Lucas S."/>
            <person name="Copeland A."/>
            <person name="Lapidus A."/>
            <person name="Glavina del Rio T."/>
            <person name="Dalin E."/>
            <person name="Tice H."/>
            <person name="Bruce D."/>
            <person name="Goodwin L."/>
            <person name="Pitluck S."/>
            <person name="Peters L."/>
            <person name="Ovchinnikova G."/>
            <person name="Zeytun A."/>
            <person name="Lu M."/>
            <person name="Kyrpides N."/>
            <person name="Mavromatis K."/>
            <person name="Ivanova N."/>
            <person name="Brettin T."/>
            <person name="Detter J.C."/>
            <person name="Han C."/>
            <person name="Larimer F."/>
            <person name="Land M."/>
            <person name="Hauser L."/>
            <person name="Markowitz V."/>
            <person name="Cheng J.-F."/>
            <person name="Hugenholtz P."/>
            <person name="Woyke T."/>
            <person name="Wu D."/>
            <person name="Spring S."/>
            <person name="Schroeder M."/>
            <person name="Brambilla E."/>
            <person name="Klenk H.-P."/>
            <person name="Eisen J.A."/>
        </authorList>
    </citation>
    <scope>NUCLEOTIDE SEQUENCE [LARGE SCALE GENOMIC DNA]</scope>
    <source>
        <strain evidence="3">ATCC 49306 / DSM 6799 / DCB-1</strain>
    </source>
</reference>
<evidence type="ECO:0000313" key="2">
    <source>
        <dbReference type="EMBL" id="AFM26843.1"/>
    </source>
</evidence>
<dbReference type="Proteomes" id="UP000006055">
    <property type="component" value="Chromosome"/>
</dbReference>
<feature type="transmembrane region" description="Helical" evidence="1">
    <location>
        <begin position="104"/>
        <end position="125"/>
    </location>
</feature>
<feature type="transmembrane region" description="Helical" evidence="1">
    <location>
        <begin position="175"/>
        <end position="192"/>
    </location>
</feature>
<feature type="transmembrane region" description="Helical" evidence="1">
    <location>
        <begin position="75"/>
        <end position="98"/>
    </location>
</feature>
<dbReference type="eggNOG" id="COG2181">
    <property type="taxonomic scope" value="Bacteria"/>
</dbReference>
<dbReference type="InterPro" id="IPR036197">
    <property type="entry name" value="NarG-like_sf"/>
</dbReference>
<evidence type="ECO:0000256" key="1">
    <source>
        <dbReference type="SAM" id="Phobius"/>
    </source>
</evidence>
<dbReference type="KEGG" id="dti:Desti_4206"/>
<dbReference type="AlphaFoldDB" id="I4CBA2"/>
<evidence type="ECO:0000313" key="3">
    <source>
        <dbReference type="Proteomes" id="UP000006055"/>
    </source>
</evidence>
<keyword evidence="1" id="KW-0472">Membrane</keyword>
<proteinExistence type="predicted"/>
<keyword evidence="1" id="KW-1133">Transmembrane helix</keyword>
<keyword evidence="3" id="KW-1185">Reference proteome</keyword>
<sequence length="230" mass="26608">MENSISHALYILEEPVQYVCLTFMATMYAIKIYQLLKKPFPPEKAELKGDRVAGSLHSLTNVLRPWDMESTSKNLFFYTEFLVFHIAVALTIGATFIIPLAPKVMTPAVTTVFMVFMGLAFLIGIRRIYRRFTVPEIRIISSPDDFFAIFLMTIFFGVGFVAMELWRQGRPETGWMWIFFLMTTFFLLYVPFSKISHYVLYPFGRINFGMVFGGRGLLNRKVSNPTWDPK</sequence>
<feature type="transmembrane region" description="Helical" evidence="1">
    <location>
        <begin position="146"/>
        <end position="163"/>
    </location>
</feature>
<gene>
    <name evidence="2" type="ordered locus">Desti_4206</name>
</gene>
<dbReference type="EMBL" id="CP003360">
    <property type="protein sequence ID" value="AFM26843.1"/>
    <property type="molecule type" value="Genomic_DNA"/>
</dbReference>
<accession>I4CBA2</accession>
<dbReference type="STRING" id="706587.Desti_4206"/>
<evidence type="ECO:0008006" key="4">
    <source>
        <dbReference type="Google" id="ProtNLM"/>
    </source>
</evidence>
<dbReference type="OrthoDB" id="9598567at2"/>
<protein>
    <recommendedName>
        <fullName evidence="4">NarG-like domain-containing protein</fullName>
    </recommendedName>
</protein>
<name>I4CBA2_DESTA</name>
<dbReference type="HOGENOM" id="CLU_1213240_0_0_7"/>
<dbReference type="RefSeq" id="WP_014811964.1">
    <property type="nucleotide sequence ID" value="NC_018025.1"/>
</dbReference>
<dbReference type="Gene3D" id="1.20.950.20">
    <property type="entry name" value="Transmembrane di-heme cytochromes, Chain C"/>
    <property type="match status" value="1"/>
</dbReference>
<organism evidence="2 3">
    <name type="scientific">Desulfomonile tiedjei (strain ATCC 49306 / DSM 6799 / DCB-1)</name>
    <dbReference type="NCBI Taxonomy" id="706587"/>
    <lineage>
        <taxon>Bacteria</taxon>
        <taxon>Pseudomonadati</taxon>
        <taxon>Thermodesulfobacteriota</taxon>
        <taxon>Desulfomonilia</taxon>
        <taxon>Desulfomonilales</taxon>
        <taxon>Desulfomonilaceae</taxon>
        <taxon>Desulfomonile</taxon>
    </lineage>
</organism>
<keyword evidence="1" id="KW-0812">Transmembrane</keyword>
<dbReference type="SUPFAM" id="SSF103501">
    <property type="entry name" value="Respiratory nitrate reductase 1 gamma chain"/>
    <property type="match status" value="1"/>
</dbReference>